<evidence type="ECO:0000256" key="5">
    <source>
        <dbReference type="ARBA" id="ARBA00022679"/>
    </source>
</evidence>
<protein>
    <recommendedName>
        <fullName evidence="14">E3 ubiquitin protein ligase</fullName>
        <ecNumber evidence="14">2.3.2.27</ecNumber>
    </recommendedName>
</protein>
<dbReference type="AlphaFoldDB" id="A0AAV8USL9"/>
<evidence type="ECO:0000256" key="13">
    <source>
        <dbReference type="PROSITE-ProRule" id="PRU00175"/>
    </source>
</evidence>
<organism evidence="18 19">
    <name type="scientific">Rhodosorus marinus</name>
    <dbReference type="NCBI Taxonomy" id="101924"/>
    <lineage>
        <taxon>Eukaryota</taxon>
        <taxon>Rhodophyta</taxon>
        <taxon>Stylonematophyceae</taxon>
        <taxon>Stylonematales</taxon>
        <taxon>Stylonemataceae</taxon>
        <taxon>Rhodosorus</taxon>
    </lineage>
</organism>
<dbReference type="PROSITE" id="PS50089">
    <property type="entry name" value="ZF_RING_2"/>
    <property type="match status" value="1"/>
</dbReference>
<dbReference type="InterPro" id="IPR013083">
    <property type="entry name" value="Znf_RING/FYVE/PHD"/>
</dbReference>
<comment type="subcellular location">
    <subcellularLocation>
        <location evidence="2 14">Nucleus</location>
    </subcellularLocation>
</comment>
<keyword evidence="10 14" id="KW-0156">Chromatin regulator</keyword>
<keyword evidence="8 14" id="KW-0833">Ubl conjugation pathway</keyword>
<dbReference type="PANTHER" id="PTHR23163">
    <property type="entry name" value="RING FINGER PROTEIN-RELATED"/>
    <property type="match status" value="1"/>
</dbReference>
<feature type="region of interest" description="Disordered" evidence="16">
    <location>
        <begin position="246"/>
        <end position="280"/>
    </location>
</feature>
<keyword evidence="7 13" id="KW-0863">Zinc-finger</keyword>
<keyword evidence="19" id="KW-1185">Reference proteome</keyword>
<dbReference type="Gene3D" id="3.30.40.10">
    <property type="entry name" value="Zinc/RING finger domain, C3HC4 (zinc finger)"/>
    <property type="match status" value="1"/>
</dbReference>
<dbReference type="Pfam" id="PF13920">
    <property type="entry name" value="zf-C3HC4_3"/>
    <property type="match status" value="1"/>
</dbReference>
<comment type="similarity">
    <text evidence="4 14">Belongs to the BRE1 family.</text>
</comment>
<evidence type="ECO:0000259" key="17">
    <source>
        <dbReference type="PROSITE" id="PS50089"/>
    </source>
</evidence>
<keyword evidence="12 14" id="KW-0539">Nucleus</keyword>
<evidence type="ECO:0000256" key="3">
    <source>
        <dbReference type="ARBA" id="ARBA00004906"/>
    </source>
</evidence>
<evidence type="ECO:0000313" key="18">
    <source>
        <dbReference type="EMBL" id="KAJ8904501.1"/>
    </source>
</evidence>
<keyword evidence="6 14" id="KW-0479">Metal-binding</keyword>
<proteinExistence type="inferred from homology"/>
<evidence type="ECO:0000256" key="10">
    <source>
        <dbReference type="ARBA" id="ARBA00022853"/>
    </source>
</evidence>
<sequence length="775" mass="88004">MDRKRSLIGKNADQPSKQLRTEAQGDASSAQPVSVDVLLMPFSVPFTGDDEKDMSTEWGKVLLLQRNQLSALTREQVEKVSILEKQVVHLQDDLSRADGDCKSAILYLTSVQEDLTLTLARLGAEGEDIEVDETTSAVAEAILQADGFSSIRDESLSAKSDAVNRLLAQIVELVEDKLESSLKNGDETARKSSDELHARLKRSNDLLTKRAGAETELHDKIASLEEQLEDSKAELSRRRNQITKLQSTIAFGQKSEPEGKEEGAPETPKASATNPDTSNADQVHEFKAKIEVLEEQLAQGLDARKKLGEELERNNQARDTPSVQSVLGSALYQTMEANLQELVLKEQRWDQERRAMLSKRDAIVAQYEDSLRSERDNYKRRLKVLERQLGEATKSAEQAKASRDKISLHYEWRKLDSSTDEKRTLLENQVDELQKANRKLVSKKTDLVQEMIALRQRIEEAENKLASGIKFSEDDEISRLRNDLQVEKQNSDSLYDEMESLSTEMSNLEKEKLELEKKYTDSVEALKKEQKERLRYRQQVISIREESKTMQVRLKSEEEQNKSLKALLTASKHLSDEVQKVVQKCQEEVGLLEQRAETLSAASEKAERKTRQAQAETEELKKAKNAAQSRALSVVTEVEEERFNTKKAEEQVAILRRRLSKKEGQAEEDDSGVEFSKDELLREYRKIRNCSVKTDRPKEVVLLRCGHLFSRQCVDDLVTKRNRKCPICGKNFSNDEERKPDTLADLQQGTVAENDSGARLLHTASKHTNFSRSYL</sequence>
<comment type="catalytic activity">
    <reaction evidence="1 14">
        <text>S-ubiquitinyl-[E2 ubiquitin-conjugating enzyme]-L-cysteine + [acceptor protein]-L-lysine = [E2 ubiquitin-conjugating enzyme]-L-cysteine + N(6)-ubiquitinyl-[acceptor protein]-L-lysine.</text>
        <dbReference type="EC" id="2.3.2.27"/>
    </reaction>
</comment>
<dbReference type="GO" id="GO:0005634">
    <property type="term" value="C:nucleus"/>
    <property type="evidence" value="ECO:0007669"/>
    <property type="project" value="UniProtKB-SubCell"/>
</dbReference>
<feature type="domain" description="RING-type" evidence="17">
    <location>
        <begin position="690"/>
        <end position="728"/>
    </location>
</feature>
<evidence type="ECO:0000256" key="11">
    <source>
        <dbReference type="ARBA" id="ARBA00023054"/>
    </source>
</evidence>
<dbReference type="GO" id="GO:0008270">
    <property type="term" value="F:zinc ion binding"/>
    <property type="evidence" value="ECO:0007669"/>
    <property type="project" value="UniProtKB-KW"/>
</dbReference>
<evidence type="ECO:0000256" key="6">
    <source>
        <dbReference type="ARBA" id="ARBA00022723"/>
    </source>
</evidence>
<dbReference type="PANTHER" id="PTHR23163:SF0">
    <property type="entry name" value="E3 UBIQUITIN-PROTEIN LIGASE BRE1"/>
    <property type="match status" value="1"/>
</dbReference>
<dbReference type="Proteomes" id="UP001157974">
    <property type="component" value="Unassembled WGS sequence"/>
</dbReference>
<dbReference type="SUPFAM" id="SSF57850">
    <property type="entry name" value="RING/U-box"/>
    <property type="match status" value="1"/>
</dbReference>
<accession>A0AAV8USL9</accession>
<evidence type="ECO:0000256" key="12">
    <source>
        <dbReference type="ARBA" id="ARBA00023242"/>
    </source>
</evidence>
<comment type="caution">
    <text evidence="18">The sequence shown here is derived from an EMBL/GenBank/DDBJ whole genome shotgun (WGS) entry which is preliminary data.</text>
</comment>
<dbReference type="InterPro" id="IPR013956">
    <property type="entry name" value="E3_ubiquit_lig_Bre1"/>
</dbReference>
<evidence type="ECO:0000256" key="14">
    <source>
        <dbReference type="RuleBase" id="RU365038"/>
    </source>
</evidence>
<evidence type="ECO:0000256" key="15">
    <source>
        <dbReference type="SAM" id="Coils"/>
    </source>
</evidence>
<comment type="pathway">
    <text evidence="3 14">Protein modification; protein ubiquitination.</text>
</comment>
<keyword evidence="5 14" id="KW-0808">Transferase</keyword>
<evidence type="ECO:0000256" key="1">
    <source>
        <dbReference type="ARBA" id="ARBA00000900"/>
    </source>
</evidence>
<evidence type="ECO:0000256" key="9">
    <source>
        <dbReference type="ARBA" id="ARBA00022833"/>
    </source>
</evidence>
<feature type="compositionally biased region" description="Polar residues" evidence="16">
    <location>
        <begin position="270"/>
        <end position="280"/>
    </location>
</feature>
<dbReference type="CDD" id="cd16499">
    <property type="entry name" value="RING-HC_Bre1-like"/>
    <property type="match status" value="1"/>
</dbReference>
<keyword evidence="11 14" id="KW-0175">Coiled coil</keyword>
<reference evidence="18 19" key="1">
    <citation type="journal article" date="2023" name="Nat. Commun.">
        <title>Origin of minicircular mitochondrial genomes in red algae.</title>
        <authorList>
            <person name="Lee Y."/>
            <person name="Cho C.H."/>
            <person name="Lee Y.M."/>
            <person name="Park S.I."/>
            <person name="Yang J.H."/>
            <person name="West J.A."/>
            <person name="Bhattacharya D."/>
            <person name="Yoon H.S."/>
        </authorList>
    </citation>
    <scope>NUCLEOTIDE SEQUENCE [LARGE SCALE GENOMIC DNA]</scope>
    <source>
        <strain evidence="18 19">CCMP1338</strain>
        <tissue evidence="18">Whole cell</tissue>
    </source>
</reference>
<gene>
    <name evidence="18" type="ORF">NDN08_001019</name>
</gene>
<evidence type="ECO:0000256" key="4">
    <source>
        <dbReference type="ARBA" id="ARBA00005555"/>
    </source>
</evidence>
<evidence type="ECO:0000256" key="8">
    <source>
        <dbReference type="ARBA" id="ARBA00022786"/>
    </source>
</evidence>
<feature type="region of interest" description="Disordered" evidence="16">
    <location>
        <begin position="600"/>
        <end position="626"/>
    </location>
</feature>
<dbReference type="GO" id="GO:0061630">
    <property type="term" value="F:ubiquitin protein ligase activity"/>
    <property type="evidence" value="ECO:0007669"/>
    <property type="project" value="UniProtKB-EC"/>
</dbReference>
<evidence type="ECO:0000313" key="19">
    <source>
        <dbReference type="Proteomes" id="UP001157974"/>
    </source>
</evidence>
<dbReference type="SMART" id="SM00184">
    <property type="entry name" value="RING"/>
    <property type="match status" value="1"/>
</dbReference>
<dbReference type="InterPro" id="IPR001841">
    <property type="entry name" value="Znf_RING"/>
</dbReference>
<evidence type="ECO:0000256" key="16">
    <source>
        <dbReference type="SAM" id="MobiDB-lite"/>
    </source>
</evidence>
<dbReference type="EC" id="2.3.2.27" evidence="14"/>
<feature type="region of interest" description="Disordered" evidence="16">
    <location>
        <begin position="1"/>
        <end position="31"/>
    </location>
</feature>
<dbReference type="GO" id="GO:0006325">
    <property type="term" value="P:chromatin organization"/>
    <property type="evidence" value="ECO:0007669"/>
    <property type="project" value="UniProtKB-KW"/>
</dbReference>
<evidence type="ECO:0000256" key="2">
    <source>
        <dbReference type="ARBA" id="ARBA00004123"/>
    </source>
</evidence>
<name>A0AAV8USL9_9RHOD</name>
<keyword evidence="9 14" id="KW-0862">Zinc</keyword>
<dbReference type="GO" id="GO:0016567">
    <property type="term" value="P:protein ubiquitination"/>
    <property type="evidence" value="ECO:0007669"/>
    <property type="project" value="UniProtKB-UniRule"/>
</dbReference>
<dbReference type="EMBL" id="JAMWBK010000005">
    <property type="protein sequence ID" value="KAJ8904501.1"/>
    <property type="molecule type" value="Genomic_DNA"/>
</dbReference>
<evidence type="ECO:0000256" key="7">
    <source>
        <dbReference type="ARBA" id="ARBA00022771"/>
    </source>
</evidence>
<feature type="coiled-coil region" evidence="15">
    <location>
        <begin position="283"/>
        <end position="546"/>
    </location>
</feature>
<dbReference type="GO" id="GO:0033503">
    <property type="term" value="C:HULC complex"/>
    <property type="evidence" value="ECO:0007669"/>
    <property type="project" value="TreeGrafter"/>
</dbReference>